<evidence type="ECO:0000313" key="2">
    <source>
        <dbReference type="Proteomes" id="UP001055115"/>
    </source>
</evidence>
<name>A0AA37LBC6_9PEZI</name>
<dbReference type="EMBL" id="BQXU01000013">
    <property type="protein sequence ID" value="GKT45521.1"/>
    <property type="molecule type" value="Genomic_DNA"/>
</dbReference>
<dbReference type="Proteomes" id="UP001055115">
    <property type="component" value="Unassembled WGS sequence"/>
</dbReference>
<dbReference type="Gene3D" id="3.40.630.30">
    <property type="match status" value="1"/>
</dbReference>
<sequence length="151" mass="17367">MKPGMDMRLELPADVVFWVTSLYISWAIQEGGLGRSAMQKLENLAIELPFEARVLTLDTPTKEFQLSPEFIKMSYSDSGWEVPKVLRSTQEWYERQGYAVFHRDDEAYPWTHPTSGQVHKLPLVFMRKDVWSRYDDGNDAGESTNLSSTVS</sequence>
<accession>A0AA37LBC6</accession>
<dbReference type="GeneID" id="73326504"/>
<organism evidence="1 2">
    <name type="scientific">Colletotrichum spaethianum</name>
    <dbReference type="NCBI Taxonomy" id="700344"/>
    <lineage>
        <taxon>Eukaryota</taxon>
        <taxon>Fungi</taxon>
        <taxon>Dikarya</taxon>
        <taxon>Ascomycota</taxon>
        <taxon>Pezizomycotina</taxon>
        <taxon>Sordariomycetes</taxon>
        <taxon>Hypocreomycetidae</taxon>
        <taxon>Glomerellales</taxon>
        <taxon>Glomerellaceae</taxon>
        <taxon>Colletotrichum</taxon>
        <taxon>Colletotrichum spaethianum species complex</taxon>
    </lineage>
</organism>
<evidence type="ECO:0008006" key="3">
    <source>
        <dbReference type="Google" id="ProtNLM"/>
    </source>
</evidence>
<protein>
    <recommendedName>
        <fullName evidence="3">N-acetyltransferase domain-containing protein</fullName>
    </recommendedName>
</protein>
<evidence type="ECO:0000313" key="1">
    <source>
        <dbReference type="EMBL" id="GKT45521.1"/>
    </source>
</evidence>
<dbReference type="AlphaFoldDB" id="A0AA37LBC6"/>
<keyword evidence="2" id="KW-1185">Reference proteome</keyword>
<reference evidence="1 2" key="1">
    <citation type="submission" date="2022-03" db="EMBL/GenBank/DDBJ databases">
        <title>Genome data of Colletotrichum spp.</title>
        <authorList>
            <person name="Utami Y.D."/>
            <person name="Hiruma K."/>
        </authorList>
    </citation>
    <scope>NUCLEOTIDE SEQUENCE [LARGE SCALE GENOMIC DNA]</scope>
    <source>
        <strain evidence="1 2">MAFF 239500</strain>
    </source>
</reference>
<dbReference type="RefSeq" id="XP_049127871.1">
    <property type="nucleotide sequence ID" value="XM_049271914.1"/>
</dbReference>
<proteinExistence type="predicted"/>
<comment type="caution">
    <text evidence="1">The sequence shown here is derived from an EMBL/GenBank/DDBJ whole genome shotgun (WGS) entry which is preliminary data.</text>
</comment>
<gene>
    <name evidence="1" type="ORF">ColSpa_05702</name>
</gene>